<protein>
    <submittedName>
        <fullName evidence="4">LppC family lipoprotein</fullName>
    </submittedName>
</protein>
<dbReference type="InterPro" id="IPR007443">
    <property type="entry name" value="LpoA"/>
</dbReference>
<proteinExistence type="predicted"/>
<dbReference type="PANTHER" id="PTHR38038:SF1">
    <property type="entry name" value="PENICILLIN-BINDING PROTEIN ACTIVATOR LPOA"/>
    <property type="match status" value="1"/>
</dbReference>
<evidence type="ECO:0000256" key="2">
    <source>
        <dbReference type="SAM" id="MobiDB-lite"/>
    </source>
</evidence>
<keyword evidence="1" id="KW-0472">Membrane</keyword>
<keyword evidence="4" id="KW-0449">Lipoprotein</keyword>
<dbReference type="Proteomes" id="UP000478090">
    <property type="component" value="Unassembled WGS sequence"/>
</dbReference>
<name>A0ABW9VRM2_9BURK</name>
<evidence type="ECO:0000256" key="3">
    <source>
        <dbReference type="SAM" id="SignalP"/>
    </source>
</evidence>
<evidence type="ECO:0000313" key="5">
    <source>
        <dbReference type="Proteomes" id="UP000478090"/>
    </source>
</evidence>
<dbReference type="EMBL" id="WWCM01000015">
    <property type="protein sequence ID" value="MYM41275.1"/>
    <property type="molecule type" value="Genomic_DNA"/>
</dbReference>
<feature type="chain" id="PRO_5046993176" evidence="3">
    <location>
        <begin position="26"/>
        <end position="445"/>
    </location>
</feature>
<dbReference type="Gene3D" id="3.40.50.2300">
    <property type="match status" value="2"/>
</dbReference>
<keyword evidence="3" id="KW-0732">Signal</keyword>
<dbReference type="PROSITE" id="PS51257">
    <property type="entry name" value="PROKAR_LIPOPROTEIN"/>
    <property type="match status" value="1"/>
</dbReference>
<dbReference type="RefSeq" id="WP_161040600.1">
    <property type="nucleotide sequence ID" value="NZ_WWCM01000015.1"/>
</dbReference>
<organism evidence="4 5">
    <name type="scientific">Duganella qianjiadongensis</name>
    <dbReference type="NCBI Taxonomy" id="2692176"/>
    <lineage>
        <taxon>Bacteria</taxon>
        <taxon>Pseudomonadati</taxon>
        <taxon>Pseudomonadota</taxon>
        <taxon>Betaproteobacteria</taxon>
        <taxon>Burkholderiales</taxon>
        <taxon>Oxalobacteraceae</taxon>
        <taxon>Telluria group</taxon>
        <taxon>Duganella</taxon>
    </lineage>
</organism>
<gene>
    <name evidence="4" type="ORF">GTP27_18320</name>
</gene>
<evidence type="ECO:0000313" key="4">
    <source>
        <dbReference type="EMBL" id="MYM41275.1"/>
    </source>
</evidence>
<evidence type="ECO:0000256" key="1">
    <source>
        <dbReference type="ARBA" id="ARBA00023136"/>
    </source>
</evidence>
<dbReference type="PANTHER" id="PTHR38038">
    <property type="entry name" value="PENICILLIN-BINDING PROTEIN ACTIVATOR LPOA"/>
    <property type="match status" value="1"/>
</dbReference>
<dbReference type="Pfam" id="PF04348">
    <property type="entry name" value="LppC"/>
    <property type="match status" value="1"/>
</dbReference>
<feature type="compositionally biased region" description="Low complexity" evidence="2">
    <location>
        <begin position="83"/>
        <end position="95"/>
    </location>
</feature>
<dbReference type="InterPro" id="IPR028082">
    <property type="entry name" value="Peripla_BP_I"/>
</dbReference>
<dbReference type="SUPFAM" id="SSF53822">
    <property type="entry name" value="Periplasmic binding protein-like I"/>
    <property type="match status" value="1"/>
</dbReference>
<feature type="region of interest" description="Disordered" evidence="2">
    <location>
        <begin position="54"/>
        <end position="106"/>
    </location>
</feature>
<comment type="caution">
    <text evidence="4">The sequence shown here is derived from an EMBL/GenBank/DDBJ whole genome shotgun (WGS) entry which is preliminary data.</text>
</comment>
<feature type="signal peptide" evidence="3">
    <location>
        <begin position="1"/>
        <end position="25"/>
    </location>
</feature>
<dbReference type="CDD" id="cd06339">
    <property type="entry name" value="PBP1_YraM_LppC_lipoprotein-like"/>
    <property type="match status" value="1"/>
</dbReference>
<keyword evidence="5" id="KW-1185">Reference proteome</keyword>
<reference evidence="4 5" key="1">
    <citation type="submission" date="2019-12" db="EMBL/GenBank/DDBJ databases">
        <title>Novel species isolated from a subtropical stream in China.</title>
        <authorList>
            <person name="Lu H."/>
        </authorList>
    </citation>
    <scope>NUCLEOTIDE SEQUENCE [LARGE SCALE GENOMIC DNA]</scope>
    <source>
        <strain evidence="4 5">CY13W</strain>
    </source>
</reference>
<sequence>MKRMKWWQFCILAMLVSACSTPFCNAPGGLCASGPAITSAVTAPAAVTPAAPSASTLTAAAPEPEPEAAQTFAVQLPPPAPPASASAAYISVPPAGNHTDSNTGASSGPPLRIALLLPLQAEALAQAAAAVRDGVQAAWEREPDSISITTIATTDVAQDVLYSYAHAVQQYDVVIGPLSRAAVSTLAESVLVTKPTIVLNYPEGHGGALPTLMLAMGLSLEDQARQLARRALQDGVTASASIISTTTPWQRRVAGAFADQWQDDGKVANIEELGTPEGELGEAEILQWYARLRTERPGLLFSAMGAEQTRHLLAVLADADASEPDPVLPRLRLYGTSALNNGTALPALNGLRLLDMPWRLQPDHAAVMSYPHTAGALGPDLERLYALGIDAYRVARAISRQPDGTIRLDGVTGQLSVEFGRGPARFERREAVAEFRDGQPQVLTP</sequence>
<accession>A0ABW9VRM2</accession>